<feature type="compositionally biased region" description="Basic and acidic residues" evidence="1">
    <location>
        <begin position="379"/>
        <end position="397"/>
    </location>
</feature>
<feature type="compositionally biased region" description="Basic and acidic residues" evidence="1">
    <location>
        <begin position="1373"/>
        <end position="1382"/>
    </location>
</feature>
<feature type="compositionally biased region" description="Polar residues" evidence="1">
    <location>
        <begin position="195"/>
        <end position="204"/>
    </location>
</feature>
<feature type="compositionally biased region" description="Polar residues" evidence="1">
    <location>
        <begin position="977"/>
        <end position="987"/>
    </location>
</feature>
<feature type="compositionally biased region" description="Low complexity" evidence="1">
    <location>
        <begin position="1055"/>
        <end position="1073"/>
    </location>
</feature>
<dbReference type="EMBL" id="LNZH02000192">
    <property type="protein sequence ID" value="OCB87333.1"/>
    <property type="molecule type" value="Genomic_DNA"/>
</dbReference>
<feature type="region of interest" description="Disordered" evidence="1">
    <location>
        <begin position="1295"/>
        <end position="1320"/>
    </location>
</feature>
<feature type="compositionally biased region" description="Low complexity" evidence="1">
    <location>
        <begin position="989"/>
        <end position="1005"/>
    </location>
</feature>
<feature type="compositionally biased region" description="Polar residues" evidence="1">
    <location>
        <begin position="914"/>
        <end position="924"/>
    </location>
</feature>
<dbReference type="Proteomes" id="UP000757232">
    <property type="component" value="Unassembled WGS sequence"/>
</dbReference>
<feature type="compositionally biased region" description="Pro residues" evidence="1">
    <location>
        <begin position="150"/>
        <end position="163"/>
    </location>
</feature>
<protein>
    <submittedName>
        <fullName evidence="2">Uncharacterized protein</fullName>
    </submittedName>
</protein>
<feature type="compositionally biased region" description="Basic and acidic residues" evidence="1">
    <location>
        <begin position="301"/>
        <end position="317"/>
    </location>
</feature>
<feature type="region of interest" description="Disordered" evidence="1">
    <location>
        <begin position="192"/>
        <end position="629"/>
    </location>
</feature>
<proteinExistence type="predicted"/>
<name>A0A9Q5N875_SANBA</name>
<feature type="region of interest" description="Disordered" evidence="1">
    <location>
        <begin position="914"/>
        <end position="1094"/>
    </location>
</feature>
<gene>
    <name evidence="2" type="ORF">A7U60_g5472</name>
</gene>
<feature type="region of interest" description="Disordered" evidence="1">
    <location>
        <begin position="1111"/>
        <end position="1171"/>
    </location>
</feature>
<sequence length="1555" mass="166784">MLQAKRDSSMLMDLHSHYYPQSRSSSFSVPVQSENVSAAAAANVAAAHRRRSSASQIIPIVSQALLAASATGTRRSPLAPLDPQFSSFVTHNKDFGSDMAHDDPYQPGRKSSITLTNATRPTPYVQRNLPRRYTNGQRRTSLPALHPSHEPPPPLPPLPPANPVSPHELASAHDDDIDIYSRLSTFTFGDVRSPTILQNPSSSSRSDEAEGVSPLDKTPRPSVAHVHVHSSGKLAQGKHAAPNGWSSPSEDEEDRKRTNTRSKMRAIDDGTRRPSLPSNDSLQQLQLQSQHHGSSSGLSTDKGKGRVYTEGDREGLKARKGIPVSPSSPTEGEAELDTDVDLMMSADDTDRRRRGRYHGMSDRSSVHMSSDVGSVYGGADDRHTRHTESKGKAREGGESTAMDEDDVPGEGGASNASRKDSARTWTEETGRRGSLPMDIPYPTSNSSARSAHVHGDREGLKARKGIPVSPSSPTEGEAELDTDVDLMMSADDTDRRRRGRYHGMSDRSSVHMSSDVGSVYGGADDRHTQHTKSKGKAREGGESTTMDDDVPGEGGASNASRKDSARTWTEETGRRGSLPMDIPYPTSNSSARSAHVHAHPQSSYREESAFDAHARAQAQLRRPSRSVDDDLQRAALHLQRKASRVSVTASAAGSGHGLETAGSGPSSEPDMRGVAMAQAIAQAHLDAQAQAHAESLNLGTDVGNTSDEPYQGLDLNYILSVSGPQGSAASVGGKRGSDQWSGRLSVGSSVAAAGRERDPSWAAGWGISHSVGRRQSTATVNDDTFLRFVKKHDFSYDERKREWTFMRERTEDTGHVPSRAGQEIWRCLWVGRYKVDRVHSKNAEPSKPLQVRLNIRHLPDPYTKASTRGGPLTFIHKHSRAQAFSIFRGHSLPQRHLKTSSSILLAPKKVQEQFTSTRTTSKLSTHGLLDEKDSGTNTASSSRRGEQSQTASGSGTNSATTSTTSVSGTSHVHNAHTAPSSSATVVGNASAASTGSKTSVVTSSAGDHHHQHQHGPAGKLKLRIDKKESIESTSTSTSMGDRKGKSVLRSPVEGPPSASQASMSMSELTSASSPDKDKGSSDAETPVSRTNASSRLAFSATNDYAHRQMDVDFDAGGGRSRPVSSIAETASVTSEGSQQFSSALSAWDGSSIGSSQRRVKRPPPPDLRHQIQKLPTDMRGSVGSLDDMPIRTSHAEAFATLEPPFIEYLRQHTEKYDGASDHDSQPSRFKGLRKLFHPQPLKGASKHSPQGPGTGNVAVLEGHYTPPWLTMAARSKQEEQERVIKNLNDSFRDVGLLPSFKPNKNRQNKKGKRSSDNVFDQIPDDSLYMLLPMWPGETDPTSAALEDDSAMEVDIPIHERQYLLVYYVPNELSKDKKPDDKKRTRGSHTSSAASHHSEVSTARSGADGKGGSGGGGTGNGSGGKNSVCLSSFNVLARLVSYKDVNGSGIRVPTNGLAVTGPMSDAIAAIPQVRFQVDDLALMIAFCASRERGVEVVPEGSEKLGLCVPRTNFDDPDSDAPLSPLGRAAVEMAWLGALAIMGFETVAGGGAGSGVL</sequence>
<feature type="compositionally biased region" description="Low complexity" evidence="1">
    <location>
        <begin position="947"/>
        <end position="972"/>
    </location>
</feature>
<feature type="compositionally biased region" description="Low complexity" evidence="1">
    <location>
        <begin position="1387"/>
        <end position="1405"/>
    </location>
</feature>
<organism evidence="2 3">
    <name type="scientific">Sanghuangporus baumii</name>
    <name type="common">Phellinus baumii</name>
    <dbReference type="NCBI Taxonomy" id="108892"/>
    <lineage>
        <taxon>Eukaryota</taxon>
        <taxon>Fungi</taxon>
        <taxon>Dikarya</taxon>
        <taxon>Basidiomycota</taxon>
        <taxon>Agaricomycotina</taxon>
        <taxon>Agaricomycetes</taxon>
        <taxon>Hymenochaetales</taxon>
        <taxon>Hymenochaetaceae</taxon>
        <taxon>Sanghuangporus</taxon>
    </lineage>
</organism>
<dbReference type="OrthoDB" id="3357948at2759"/>
<keyword evidence="3" id="KW-1185">Reference proteome</keyword>
<feature type="compositionally biased region" description="Polar residues" evidence="1">
    <location>
        <begin position="1122"/>
        <end position="1144"/>
    </location>
</feature>
<feature type="region of interest" description="Disordered" evidence="1">
    <location>
        <begin position="97"/>
        <end position="169"/>
    </location>
</feature>
<feature type="compositionally biased region" description="Basic residues" evidence="1">
    <location>
        <begin position="1303"/>
        <end position="1312"/>
    </location>
</feature>
<accession>A0A9Q5N875</accession>
<feature type="compositionally biased region" description="Polar residues" evidence="1">
    <location>
        <begin position="109"/>
        <end position="120"/>
    </location>
</feature>
<feature type="compositionally biased region" description="Low complexity" evidence="1">
    <location>
        <begin position="281"/>
        <end position="299"/>
    </location>
</feature>
<feature type="compositionally biased region" description="Basic and acidic residues" evidence="1">
    <location>
        <begin position="604"/>
        <end position="614"/>
    </location>
</feature>
<feature type="region of interest" description="Disordered" evidence="1">
    <location>
        <begin position="1373"/>
        <end position="1422"/>
    </location>
</feature>
<evidence type="ECO:0000313" key="3">
    <source>
        <dbReference type="Proteomes" id="UP000757232"/>
    </source>
</evidence>
<evidence type="ECO:0000313" key="2">
    <source>
        <dbReference type="EMBL" id="OCB87333.1"/>
    </source>
</evidence>
<feature type="compositionally biased region" description="Basic and acidic residues" evidence="1">
    <location>
        <begin position="560"/>
        <end position="574"/>
    </location>
</feature>
<evidence type="ECO:0000256" key="1">
    <source>
        <dbReference type="SAM" id="MobiDB-lite"/>
    </source>
</evidence>
<reference evidence="2" key="1">
    <citation type="submission" date="2016-06" db="EMBL/GenBank/DDBJ databases">
        <title>Draft Genome sequence of the fungus Inonotus baumii.</title>
        <authorList>
            <person name="Zhu H."/>
            <person name="Lin W."/>
        </authorList>
    </citation>
    <scope>NUCLEOTIDE SEQUENCE</scope>
    <source>
        <strain evidence="2">821</strain>
    </source>
</reference>
<feature type="compositionally biased region" description="Basic and acidic residues" evidence="1">
    <location>
        <begin position="417"/>
        <end position="431"/>
    </location>
</feature>
<feature type="region of interest" description="Disordered" evidence="1">
    <location>
        <begin position="642"/>
        <end position="671"/>
    </location>
</feature>
<comment type="caution">
    <text evidence="2">The sequence shown here is derived from an EMBL/GenBank/DDBJ whole genome shotgun (WGS) entry which is preliminary data.</text>
</comment>
<feature type="compositionally biased region" description="Gly residues" evidence="1">
    <location>
        <begin position="1407"/>
        <end position="1422"/>
    </location>
</feature>